<accession>W1P4F1</accession>
<proteinExistence type="predicted"/>
<reference evidence="3" key="1">
    <citation type="journal article" date="2013" name="Science">
        <title>The Amborella genome and the evolution of flowering plants.</title>
        <authorList>
            <consortium name="Amborella Genome Project"/>
        </authorList>
    </citation>
    <scope>NUCLEOTIDE SEQUENCE [LARGE SCALE GENOMIC DNA]</scope>
</reference>
<protein>
    <submittedName>
        <fullName evidence="2">Uncharacterized protein</fullName>
    </submittedName>
</protein>
<gene>
    <name evidence="2" type="ORF">AMTR_s00083p00144590</name>
</gene>
<sequence>MTGARIGGKSKGGTVTGGISIMKENAGGSSTEGATTSGTSTGGTSTGGTSTIPGGTTLASFIARARAATETGATGHTGASAHCSTSPPPAPPAEYVLSGKRAELVPTFSNAEEEAKIVITGLGFFMGREREDVIEGESGCCVVEEMGALYSVVRSSGDFG</sequence>
<dbReference type="Proteomes" id="UP000017836">
    <property type="component" value="Unassembled WGS sequence"/>
</dbReference>
<feature type="compositionally biased region" description="Gly residues" evidence="1">
    <location>
        <begin position="1"/>
        <end position="16"/>
    </location>
</feature>
<dbReference type="HOGENOM" id="CLU_1654519_0_0_1"/>
<evidence type="ECO:0000313" key="2">
    <source>
        <dbReference type="EMBL" id="ERN02534.1"/>
    </source>
</evidence>
<feature type="compositionally biased region" description="Low complexity" evidence="1">
    <location>
        <begin position="47"/>
        <end position="82"/>
    </location>
</feature>
<name>W1P4F1_AMBTC</name>
<dbReference type="Gramene" id="ERN02534">
    <property type="protein sequence ID" value="ERN02534"/>
    <property type="gene ID" value="AMTR_s00083p00144590"/>
</dbReference>
<organism evidence="2 3">
    <name type="scientific">Amborella trichopoda</name>
    <dbReference type="NCBI Taxonomy" id="13333"/>
    <lineage>
        <taxon>Eukaryota</taxon>
        <taxon>Viridiplantae</taxon>
        <taxon>Streptophyta</taxon>
        <taxon>Embryophyta</taxon>
        <taxon>Tracheophyta</taxon>
        <taxon>Spermatophyta</taxon>
        <taxon>Magnoliopsida</taxon>
        <taxon>Amborellales</taxon>
        <taxon>Amborellaceae</taxon>
        <taxon>Amborella</taxon>
    </lineage>
</organism>
<evidence type="ECO:0000313" key="3">
    <source>
        <dbReference type="Proteomes" id="UP000017836"/>
    </source>
</evidence>
<evidence type="ECO:0000256" key="1">
    <source>
        <dbReference type="SAM" id="MobiDB-lite"/>
    </source>
</evidence>
<feature type="region of interest" description="Disordered" evidence="1">
    <location>
        <begin position="1"/>
        <end position="91"/>
    </location>
</feature>
<dbReference type="EMBL" id="KI394526">
    <property type="protein sequence ID" value="ERN02534.1"/>
    <property type="molecule type" value="Genomic_DNA"/>
</dbReference>
<feature type="compositionally biased region" description="Low complexity" evidence="1">
    <location>
        <begin position="27"/>
        <end position="39"/>
    </location>
</feature>
<keyword evidence="3" id="KW-1185">Reference proteome</keyword>
<dbReference type="AlphaFoldDB" id="W1P4F1"/>